<accession>A0A8S5UTI6</accession>
<protein>
    <submittedName>
        <fullName evidence="1">Uncharacterized protein</fullName>
    </submittedName>
</protein>
<dbReference type="EMBL" id="BK016136">
    <property type="protein sequence ID" value="DAF97722.1"/>
    <property type="molecule type" value="Genomic_DNA"/>
</dbReference>
<sequence length="114" mass="13285">MIIIKRDNQYDIISYERKLHGITTPYNASGNHFTIDKYGEIISGRHHRIVDTKNGSTNLRTMTFIQYENDTQFSEYLNTVKIDPDLLDNYTKTIQTLNDIGAVYTIHLDQDIKD</sequence>
<name>A0A8S5UTI6_9CAUD</name>
<organism evidence="1">
    <name type="scientific">Myoviridae sp. ctYA416</name>
    <dbReference type="NCBI Taxonomy" id="2825125"/>
    <lineage>
        <taxon>Viruses</taxon>
        <taxon>Duplodnaviria</taxon>
        <taxon>Heunggongvirae</taxon>
        <taxon>Uroviricota</taxon>
        <taxon>Caudoviricetes</taxon>
    </lineage>
</organism>
<proteinExistence type="predicted"/>
<reference evidence="1" key="1">
    <citation type="journal article" date="2021" name="Proc. Natl. Acad. Sci. U.S.A.">
        <title>A Catalog of Tens of Thousands of Viruses from Human Metagenomes Reveals Hidden Associations with Chronic Diseases.</title>
        <authorList>
            <person name="Tisza M.J."/>
            <person name="Buck C.B."/>
        </authorList>
    </citation>
    <scope>NUCLEOTIDE SEQUENCE</scope>
    <source>
        <strain evidence="1">CtYA416</strain>
    </source>
</reference>
<evidence type="ECO:0000313" key="1">
    <source>
        <dbReference type="EMBL" id="DAF97722.1"/>
    </source>
</evidence>